<proteinExistence type="inferred from homology"/>
<protein>
    <recommendedName>
        <fullName evidence="10">UDP-N-acetylglucosamine--N-acetylmuramyl-(pentapeptide) pyrophosphoryl-undecaprenol N-acetylglucosamine transferase</fullName>
        <ecNumber evidence="10">2.4.1.227</ecNumber>
    </recommendedName>
    <alternativeName>
        <fullName evidence="10">Undecaprenyl-PP-MurNAc-pentapeptide-UDPGlcNAc GlcNAc transferase</fullName>
    </alternativeName>
</protein>
<comment type="subcellular location">
    <subcellularLocation>
        <location evidence="10">Cell membrane</location>
        <topology evidence="10">Peripheral membrane protein</topology>
        <orientation evidence="10">Cytoplasmic side</orientation>
    </subcellularLocation>
</comment>
<dbReference type="EC" id="2.4.1.227" evidence="10"/>
<accession>A0A172ZKM1</accession>
<dbReference type="GO" id="GO:0005975">
    <property type="term" value="P:carbohydrate metabolic process"/>
    <property type="evidence" value="ECO:0007669"/>
    <property type="project" value="InterPro"/>
</dbReference>
<comment type="similarity">
    <text evidence="10">Belongs to the glycosyltransferase 28 family. MurG subfamily.</text>
</comment>
<dbReference type="OrthoDB" id="9808936at2"/>
<dbReference type="HAMAP" id="MF_00033">
    <property type="entry name" value="MurG"/>
    <property type="match status" value="1"/>
</dbReference>
<evidence type="ECO:0000256" key="6">
    <source>
        <dbReference type="ARBA" id="ARBA00022984"/>
    </source>
</evidence>
<comment type="function">
    <text evidence="10">Cell wall formation. Catalyzes the transfer of a GlcNAc subunit on undecaprenyl-pyrophosphoryl-MurNAc-pentapeptide (lipid intermediate I) to form undecaprenyl-pyrophosphoryl-MurNAc-(pentapeptide)GlcNAc (lipid intermediate II).</text>
</comment>
<dbReference type="PANTHER" id="PTHR21015:SF22">
    <property type="entry name" value="GLYCOSYLTRANSFERASE"/>
    <property type="match status" value="1"/>
</dbReference>
<keyword evidence="2 10" id="KW-0132">Cell division</keyword>
<dbReference type="InterPro" id="IPR006009">
    <property type="entry name" value="GlcNAc_MurG"/>
</dbReference>
<gene>
    <name evidence="10" type="primary">murG</name>
    <name evidence="13" type="ORF">AR543_17870</name>
</gene>
<keyword evidence="1 10" id="KW-1003">Cell membrane</keyword>
<dbReference type="Gene3D" id="3.40.50.2000">
    <property type="entry name" value="Glycogen Phosphorylase B"/>
    <property type="match status" value="2"/>
</dbReference>
<reference evidence="13 14" key="2">
    <citation type="journal article" date="2016" name="Int. J. Syst. Evol. Microbiol.">
        <title>Paenibacillus bovis sp. nov., isolated from raw yak (Bos grunniens) milk.</title>
        <authorList>
            <person name="Gao C."/>
            <person name="Han J."/>
            <person name="Liu Z."/>
            <person name="Xu X."/>
            <person name="Hang F."/>
            <person name="Wu Z."/>
        </authorList>
    </citation>
    <scope>NUCLEOTIDE SEQUENCE [LARGE SCALE GENOMIC DNA]</scope>
    <source>
        <strain evidence="13 14">BD3526</strain>
    </source>
</reference>
<dbReference type="CDD" id="cd03785">
    <property type="entry name" value="GT28_MurG"/>
    <property type="match status" value="1"/>
</dbReference>
<dbReference type="Proteomes" id="UP000078148">
    <property type="component" value="Chromosome"/>
</dbReference>
<evidence type="ECO:0000256" key="2">
    <source>
        <dbReference type="ARBA" id="ARBA00022618"/>
    </source>
</evidence>
<dbReference type="RefSeq" id="WP_060535786.1">
    <property type="nucleotide sequence ID" value="NZ_CP013023.1"/>
</dbReference>
<dbReference type="GO" id="GO:0050511">
    <property type="term" value="F:undecaprenyldiphospho-muramoylpentapeptide beta-N-acetylglucosaminyltransferase activity"/>
    <property type="evidence" value="ECO:0007669"/>
    <property type="project" value="UniProtKB-UniRule"/>
</dbReference>
<dbReference type="GO" id="GO:0071555">
    <property type="term" value="P:cell wall organization"/>
    <property type="evidence" value="ECO:0007669"/>
    <property type="project" value="UniProtKB-KW"/>
</dbReference>
<dbReference type="GO" id="GO:0051301">
    <property type="term" value="P:cell division"/>
    <property type="evidence" value="ECO:0007669"/>
    <property type="project" value="UniProtKB-KW"/>
</dbReference>
<dbReference type="NCBIfam" id="TIGR01133">
    <property type="entry name" value="murG"/>
    <property type="match status" value="1"/>
</dbReference>
<dbReference type="InterPro" id="IPR007235">
    <property type="entry name" value="Glyco_trans_28_C"/>
</dbReference>
<comment type="pathway">
    <text evidence="10">Cell wall biogenesis; peptidoglycan biosynthesis.</text>
</comment>
<keyword evidence="14" id="KW-1185">Reference proteome</keyword>
<dbReference type="STRING" id="1616788.AR543_17870"/>
<feature type="binding site" evidence="10">
    <location>
        <position position="125"/>
    </location>
    <ligand>
        <name>UDP-N-acetyl-alpha-D-glucosamine</name>
        <dbReference type="ChEBI" id="CHEBI:57705"/>
    </ligand>
</feature>
<evidence type="ECO:0000256" key="1">
    <source>
        <dbReference type="ARBA" id="ARBA00022475"/>
    </source>
</evidence>
<comment type="caution">
    <text evidence="10">Lacks conserved residue(s) required for the propagation of feature annotation.</text>
</comment>
<keyword evidence="9 10" id="KW-0961">Cell wall biogenesis/degradation</keyword>
<dbReference type="AlphaFoldDB" id="A0A172ZKM1"/>
<dbReference type="PANTHER" id="PTHR21015">
    <property type="entry name" value="UDP-N-ACETYLGLUCOSAMINE--N-ACETYLMURAMYL-(PENTAPEPTIDE) PYROPHOSPHORYL-UNDECAPRENOL N-ACETYLGLUCOSAMINE TRANSFERASE 1"/>
    <property type="match status" value="1"/>
</dbReference>
<evidence type="ECO:0000256" key="5">
    <source>
        <dbReference type="ARBA" id="ARBA00022960"/>
    </source>
</evidence>
<evidence type="ECO:0000259" key="11">
    <source>
        <dbReference type="Pfam" id="PF03033"/>
    </source>
</evidence>
<dbReference type="SUPFAM" id="SSF53756">
    <property type="entry name" value="UDP-Glycosyltransferase/glycogen phosphorylase"/>
    <property type="match status" value="1"/>
</dbReference>
<keyword evidence="3 10" id="KW-0328">Glycosyltransferase</keyword>
<dbReference type="InterPro" id="IPR004276">
    <property type="entry name" value="GlycoTrans_28_N"/>
</dbReference>
<evidence type="ECO:0000256" key="3">
    <source>
        <dbReference type="ARBA" id="ARBA00022676"/>
    </source>
</evidence>
<evidence type="ECO:0000256" key="4">
    <source>
        <dbReference type="ARBA" id="ARBA00022679"/>
    </source>
</evidence>
<evidence type="ECO:0000256" key="10">
    <source>
        <dbReference type="HAMAP-Rule" id="MF_00033"/>
    </source>
</evidence>
<dbReference type="Pfam" id="PF03033">
    <property type="entry name" value="Glyco_transf_28"/>
    <property type="match status" value="1"/>
</dbReference>
<dbReference type="GO" id="GO:0009252">
    <property type="term" value="P:peptidoglycan biosynthetic process"/>
    <property type="evidence" value="ECO:0007669"/>
    <property type="project" value="UniProtKB-UniRule"/>
</dbReference>
<sequence length="374" mass="40631">MRVILTGGGTGGHIYPALAIAEQFKEQGIKAEFLYIGGKRGLETRIVPETKMRFETIDITGFRRRLFSLENIKTINRFIQGVKISKKLIREFKPDIVIGTGGYVCGPVVYAAAKLGIPTMVHEQNAIPGLTNLFLSSYADTVAVSFEEAISKFKRAKHVLFTGNPRATMVQHADRERGLASLGLPGDAKVVLMVGGSRGARALVEAMVQAAPLLKPKPDVHYVFVTGEIYYDEIYERIDQATDSMPNYLHVLPYIPNMPEVLAATSLVIGRAGASSLAEITSLGTPSLLIPSPNVTNNHQEANALALRKAGAAEMILERELSGATLIAHIDKIMDDEQERQRMSEAASTLGTPQSAFLLVEEIQRICGASAVTQ</sequence>
<dbReference type="Pfam" id="PF04101">
    <property type="entry name" value="Glyco_tran_28_C"/>
    <property type="match status" value="1"/>
</dbReference>
<feature type="binding site" evidence="10">
    <location>
        <position position="255"/>
    </location>
    <ligand>
        <name>UDP-N-acetyl-alpha-D-glucosamine</name>
        <dbReference type="ChEBI" id="CHEBI:57705"/>
    </ligand>
</feature>
<feature type="binding site" evidence="10">
    <location>
        <position position="300"/>
    </location>
    <ligand>
        <name>UDP-N-acetyl-alpha-D-glucosamine</name>
        <dbReference type="ChEBI" id="CHEBI:57705"/>
    </ligand>
</feature>
<evidence type="ECO:0000256" key="7">
    <source>
        <dbReference type="ARBA" id="ARBA00023136"/>
    </source>
</evidence>
<organism evidence="13 14">
    <name type="scientific">Paenibacillus bovis</name>
    <dbReference type="NCBI Taxonomy" id="1616788"/>
    <lineage>
        <taxon>Bacteria</taxon>
        <taxon>Bacillati</taxon>
        <taxon>Bacillota</taxon>
        <taxon>Bacilli</taxon>
        <taxon>Bacillales</taxon>
        <taxon>Paenibacillaceae</taxon>
        <taxon>Paenibacillus</taxon>
    </lineage>
</organism>
<dbReference type="KEGG" id="pbv:AR543_17870"/>
<feature type="domain" description="Glycosyltransferase family 28 N-terminal" evidence="11">
    <location>
        <begin position="3"/>
        <end position="143"/>
    </location>
</feature>
<evidence type="ECO:0000256" key="9">
    <source>
        <dbReference type="ARBA" id="ARBA00023316"/>
    </source>
</evidence>
<keyword evidence="8 10" id="KW-0131">Cell cycle</keyword>
<feature type="binding site" evidence="10">
    <location>
        <position position="197"/>
    </location>
    <ligand>
        <name>UDP-N-acetyl-alpha-D-glucosamine</name>
        <dbReference type="ChEBI" id="CHEBI:57705"/>
    </ligand>
</feature>
<evidence type="ECO:0000256" key="8">
    <source>
        <dbReference type="ARBA" id="ARBA00023306"/>
    </source>
</evidence>
<dbReference type="GO" id="GO:0051991">
    <property type="term" value="F:UDP-N-acetyl-D-glucosamine:N-acetylmuramoyl-L-alanyl-D-glutamyl-meso-2,6-diaminopimelyl-D-alanyl-D-alanine-diphosphoundecaprenol 4-beta-N-acetylglucosaminlytransferase activity"/>
    <property type="evidence" value="ECO:0007669"/>
    <property type="project" value="RHEA"/>
</dbReference>
<name>A0A172ZKM1_9BACL</name>
<comment type="catalytic activity">
    <reaction evidence="10">
        <text>di-trans,octa-cis-undecaprenyl diphospho-N-acetyl-alpha-D-muramoyl-L-alanyl-D-glutamyl-meso-2,6-diaminopimeloyl-D-alanyl-D-alanine + UDP-N-acetyl-alpha-D-glucosamine = di-trans,octa-cis-undecaprenyl diphospho-[N-acetyl-alpha-D-glucosaminyl-(1-&gt;4)]-N-acetyl-alpha-D-muramoyl-L-alanyl-D-glutamyl-meso-2,6-diaminopimeloyl-D-alanyl-D-alanine + UDP + H(+)</text>
        <dbReference type="Rhea" id="RHEA:31227"/>
        <dbReference type="ChEBI" id="CHEBI:15378"/>
        <dbReference type="ChEBI" id="CHEBI:57705"/>
        <dbReference type="ChEBI" id="CHEBI:58223"/>
        <dbReference type="ChEBI" id="CHEBI:61387"/>
        <dbReference type="ChEBI" id="CHEBI:61388"/>
        <dbReference type="EC" id="2.4.1.227"/>
    </reaction>
</comment>
<evidence type="ECO:0000313" key="13">
    <source>
        <dbReference type="EMBL" id="ANF97690.1"/>
    </source>
</evidence>
<evidence type="ECO:0000259" key="12">
    <source>
        <dbReference type="Pfam" id="PF04101"/>
    </source>
</evidence>
<dbReference type="GO" id="GO:0005886">
    <property type="term" value="C:plasma membrane"/>
    <property type="evidence" value="ECO:0007669"/>
    <property type="project" value="UniProtKB-SubCell"/>
</dbReference>
<evidence type="ECO:0000313" key="14">
    <source>
        <dbReference type="Proteomes" id="UP000078148"/>
    </source>
</evidence>
<feature type="domain" description="Glycosyl transferase family 28 C-terminal" evidence="12">
    <location>
        <begin position="190"/>
        <end position="349"/>
    </location>
</feature>
<keyword evidence="6 10" id="KW-0573">Peptidoglycan synthesis</keyword>
<dbReference type="GO" id="GO:0008360">
    <property type="term" value="P:regulation of cell shape"/>
    <property type="evidence" value="ECO:0007669"/>
    <property type="project" value="UniProtKB-KW"/>
</dbReference>
<dbReference type="UniPathway" id="UPA00219"/>
<keyword evidence="5 10" id="KW-0133">Cell shape</keyword>
<keyword evidence="4 10" id="KW-0808">Transferase</keyword>
<feature type="binding site" evidence="10">
    <location>
        <begin position="10"/>
        <end position="12"/>
    </location>
    <ligand>
        <name>UDP-N-acetyl-alpha-D-glucosamine</name>
        <dbReference type="ChEBI" id="CHEBI:57705"/>
    </ligand>
</feature>
<reference evidence="14" key="1">
    <citation type="submission" date="2015-10" db="EMBL/GenBank/DDBJ databases">
        <title>Genome of Paenibacillus bovis sp. nov.</title>
        <authorList>
            <person name="Wu Z."/>
            <person name="Gao C."/>
            <person name="Liu Z."/>
            <person name="Zheng H."/>
        </authorList>
    </citation>
    <scope>NUCLEOTIDE SEQUENCE [LARGE SCALE GENOMIC DNA]</scope>
    <source>
        <strain evidence="14">BD3526</strain>
    </source>
</reference>
<keyword evidence="7 10" id="KW-0472">Membrane</keyword>
<dbReference type="EMBL" id="CP013023">
    <property type="protein sequence ID" value="ANF97690.1"/>
    <property type="molecule type" value="Genomic_DNA"/>
</dbReference>